<keyword evidence="9" id="KW-1185">Reference proteome</keyword>
<evidence type="ECO:0000313" key="9">
    <source>
        <dbReference type="Proteomes" id="UP001278500"/>
    </source>
</evidence>
<reference evidence="8" key="1">
    <citation type="journal article" date="2023" name="Mol. Phylogenet. Evol.">
        <title>Genome-scale phylogeny and comparative genomics of the fungal order Sordariales.</title>
        <authorList>
            <person name="Hensen N."/>
            <person name="Bonometti L."/>
            <person name="Westerberg I."/>
            <person name="Brannstrom I.O."/>
            <person name="Guillou S."/>
            <person name="Cros-Aarteil S."/>
            <person name="Calhoun S."/>
            <person name="Haridas S."/>
            <person name="Kuo A."/>
            <person name="Mondo S."/>
            <person name="Pangilinan J."/>
            <person name="Riley R."/>
            <person name="LaButti K."/>
            <person name="Andreopoulos B."/>
            <person name="Lipzen A."/>
            <person name="Chen C."/>
            <person name="Yan M."/>
            <person name="Daum C."/>
            <person name="Ng V."/>
            <person name="Clum A."/>
            <person name="Steindorff A."/>
            <person name="Ohm R.A."/>
            <person name="Martin F."/>
            <person name="Silar P."/>
            <person name="Natvig D.O."/>
            <person name="Lalanne C."/>
            <person name="Gautier V."/>
            <person name="Ament-Velasquez S.L."/>
            <person name="Kruys A."/>
            <person name="Hutchinson M.I."/>
            <person name="Powell A.J."/>
            <person name="Barry K."/>
            <person name="Miller A.N."/>
            <person name="Grigoriev I.V."/>
            <person name="Debuchy R."/>
            <person name="Gladieux P."/>
            <person name="Hiltunen Thoren M."/>
            <person name="Johannesson H."/>
        </authorList>
    </citation>
    <scope>NUCLEOTIDE SEQUENCE</scope>
    <source>
        <strain evidence="8">CBS 560.94</strain>
    </source>
</reference>
<dbReference type="Pfam" id="PF20684">
    <property type="entry name" value="Fung_rhodopsin"/>
    <property type="match status" value="1"/>
</dbReference>
<dbReference type="Proteomes" id="UP001278500">
    <property type="component" value="Unassembled WGS sequence"/>
</dbReference>
<dbReference type="PANTHER" id="PTHR33048">
    <property type="entry name" value="PTH11-LIKE INTEGRAL MEMBRANE PROTEIN (AFU_ORTHOLOGUE AFUA_5G11245)"/>
    <property type="match status" value="1"/>
</dbReference>
<feature type="transmembrane region" description="Helical" evidence="6">
    <location>
        <begin position="237"/>
        <end position="259"/>
    </location>
</feature>
<evidence type="ECO:0000313" key="8">
    <source>
        <dbReference type="EMBL" id="KAK3345526.1"/>
    </source>
</evidence>
<dbReference type="InterPro" id="IPR049326">
    <property type="entry name" value="Rhodopsin_dom_fungi"/>
</dbReference>
<dbReference type="PANTHER" id="PTHR33048:SF92">
    <property type="entry name" value="INTEGRAL MEMBRANE PROTEIN"/>
    <property type="match status" value="1"/>
</dbReference>
<dbReference type="GeneID" id="87867737"/>
<keyword evidence="3 6" id="KW-1133">Transmembrane helix</keyword>
<feature type="transmembrane region" description="Helical" evidence="6">
    <location>
        <begin position="6"/>
        <end position="30"/>
    </location>
</feature>
<evidence type="ECO:0000256" key="4">
    <source>
        <dbReference type="ARBA" id="ARBA00023136"/>
    </source>
</evidence>
<evidence type="ECO:0000256" key="1">
    <source>
        <dbReference type="ARBA" id="ARBA00004141"/>
    </source>
</evidence>
<evidence type="ECO:0000256" key="2">
    <source>
        <dbReference type="ARBA" id="ARBA00022692"/>
    </source>
</evidence>
<organism evidence="8 9">
    <name type="scientific">Neurospora tetraspora</name>
    <dbReference type="NCBI Taxonomy" id="94610"/>
    <lineage>
        <taxon>Eukaryota</taxon>
        <taxon>Fungi</taxon>
        <taxon>Dikarya</taxon>
        <taxon>Ascomycota</taxon>
        <taxon>Pezizomycotina</taxon>
        <taxon>Sordariomycetes</taxon>
        <taxon>Sordariomycetidae</taxon>
        <taxon>Sordariales</taxon>
        <taxon>Sordariaceae</taxon>
        <taxon>Neurospora</taxon>
    </lineage>
</organism>
<evidence type="ECO:0000256" key="6">
    <source>
        <dbReference type="SAM" id="Phobius"/>
    </source>
</evidence>
<dbReference type="RefSeq" id="XP_062682139.1">
    <property type="nucleotide sequence ID" value="XM_062830583.1"/>
</dbReference>
<feature type="transmembrane region" description="Helical" evidence="6">
    <location>
        <begin position="42"/>
        <end position="62"/>
    </location>
</feature>
<feature type="transmembrane region" description="Helical" evidence="6">
    <location>
        <begin position="92"/>
        <end position="113"/>
    </location>
</feature>
<sequence>MTDSNVPMIFGLMIVFEVLATACMCLRFCSKRVTHARWFPDDYFLILSWVVGTIAIGIALWMTRYGLGHRREWITTLHMGEQLKHYGPATTFASFTARWISMLSFFVTLLRLVSKAWKKAILWFFMTSCVVSYFAATILQSFYVCGVSDLVSKDRCVPEHYVNAYALYVSIYGSIVDFTFTLVPTIVIWRLQMRPLEKVAIACAMSTGILAGIVSIVKIVKNHELLYEDNRDPFTAGVVSTLASVEVSCTITATSIPFFRPLIRRITGKDSSYHSGGGVVSKQQEAGNGVSVLEVGTGQQGPNYFGR</sequence>
<name>A0AAE0JFQ9_9PEZI</name>
<proteinExistence type="inferred from homology"/>
<evidence type="ECO:0000256" key="3">
    <source>
        <dbReference type="ARBA" id="ARBA00022989"/>
    </source>
</evidence>
<dbReference type="GO" id="GO:0016020">
    <property type="term" value="C:membrane"/>
    <property type="evidence" value="ECO:0007669"/>
    <property type="project" value="UniProtKB-SubCell"/>
</dbReference>
<dbReference type="InterPro" id="IPR052337">
    <property type="entry name" value="SAT4-like"/>
</dbReference>
<dbReference type="EMBL" id="JAUEPP010000004">
    <property type="protein sequence ID" value="KAK3345526.1"/>
    <property type="molecule type" value="Genomic_DNA"/>
</dbReference>
<comment type="similarity">
    <text evidence="5">Belongs to the SAT4 family.</text>
</comment>
<reference evidence="8" key="2">
    <citation type="submission" date="2023-06" db="EMBL/GenBank/DDBJ databases">
        <authorList>
            <consortium name="Lawrence Berkeley National Laboratory"/>
            <person name="Haridas S."/>
            <person name="Hensen N."/>
            <person name="Bonometti L."/>
            <person name="Westerberg I."/>
            <person name="Brannstrom I.O."/>
            <person name="Guillou S."/>
            <person name="Cros-Aarteil S."/>
            <person name="Calhoun S."/>
            <person name="Kuo A."/>
            <person name="Mondo S."/>
            <person name="Pangilinan J."/>
            <person name="Riley R."/>
            <person name="Labutti K."/>
            <person name="Andreopoulos B."/>
            <person name="Lipzen A."/>
            <person name="Chen C."/>
            <person name="Yanf M."/>
            <person name="Daum C."/>
            <person name="Ng V."/>
            <person name="Clum A."/>
            <person name="Steindorff A."/>
            <person name="Ohm R."/>
            <person name="Martin F."/>
            <person name="Silar P."/>
            <person name="Natvig D."/>
            <person name="Lalanne C."/>
            <person name="Gautier V."/>
            <person name="Ament-Velasquez S.L."/>
            <person name="Kruys A."/>
            <person name="Hutchinson M.I."/>
            <person name="Powell A.J."/>
            <person name="Barry K."/>
            <person name="Miller A.N."/>
            <person name="Grigoriev I.V."/>
            <person name="Debuchy R."/>
            <person name="Gladieux P."/>
            <person name="Thoren M.H."/>
            <person name="Johannesson H."/>
        </authorList>
    </citation>
    <scope>NUCLEOTIDE SEQUENCE</scope>
    <source>
        <strain evidence="8">CBS 560.94</strain>
    </source>
</reference>
<feature type="transmembrane region" description="Helical" evidence="6">
    <location>
        <begin position="164"/>
        <end position="187"/>
    </location>
</feature>
<dbReference type="AlphaFoldDB" id="A0AAE0JFQ9"/>
<protein>
    <recommendedName>
        <fullName evidence="7">Rhodopsin domain-containing protein</fullName>
    </recommendedName>
</protein>
<keyword evidence="2 6" id="KW-0812">Transmembrane</keyword>
<evidence type="ECO:0000259" key="7">
    <source>
        <dbReference type="Pfam" id="PF20684"/>
    </source>
</evidence>
<feature type="transmembrane region" description="Helical" evidence="6">
    <location>
        <begin position="199"/>
        <end position="217"/>
    </location>
</feature>
<accession>A0AAE0JFQ9</accession>
<comment type="caution">
    <text evidence="8">The sequence shown here is derived from an EMBL/GenBank/DDBJ whole genome shotgun (WGS) entry which is preliminary data.</text>
</comment>
<feature type="domain" description="Rhodopsin" evidence="7">
    <location>
        <begin position="26"/>
        <end position="265"/>
    </location>
</feature>
<gene>
    <name evidence="8" type="ORF">B0H65DRAFT_574539</name>
</gene>
<keyword evidence="4 6" id="KW-0472">Membrane</keyword>
<evidence type="ECO:0000256" key="5">
    <source>
        <dbReference type="ARBA" id="ARBA00038359"/>
    </source>
</evidence>
<comment type="subcellular location">
    <subcellularLocation>
        <location evidence="1">Membrane</location>
        <topology evidence="1">Multi-pass membrane protein</topology>
    </subcellularLocation>
</comment>
<feature type="transmembrane region" description="Helical" evidence="6">
    <location>
        <begin position="120"/>
        <end position="144"/>
    </location>
</feature>